<feature type="domain" description="Thioesterase" evidence="8">
    <location>
        <begin position="30"/>
        <end position="102"/>
    </location>
</feature>
<evidence type="ECO:0000256" key="3">
    <source>
        <dbReference type="ARBA" id="ARBA00036002"/>
    </source>
</evidence>
<evidence type="ECO:0000256" key="5">
    <source>
        <dbReference type="ARBA" id="ARBA00038894"/>
    </source>
</evidence>
<evidence type="ECO:0000256" key="2">
    <source>
        <dbReference type="ARBA" id="ARBA00035880"/>
    </source>
</evidence>
<dbReference type="InterPro" id="IPR029069">
    <property type="entry name" value="HotDog_dom_sf"/>
</dbReference>
<dbReference type="GO" id="GO:0047617">
    <property type="term" value="F:fatty acyl-CoA hydrolase activity"/>
    <property type="evidence" value="ECO:0007669"/>
    <property type="project" value="UniProtKB-EC"/>
</dbReference>
<dbReference type="Pfam" id="PF03061">
    <property type="entry name" value="4HBT"/>
    <property type="match status" value="1"/>
</dbReference>
<evidence type="ECO:0000256" key="7">
    <source>
        <dbReference type="ARBA" id="ARBA00048062"/>
    </source>
</evidence>
<comment type="catalytic activity">
    <reaction evidence="2">
        <text>a fatty acyl-CoA + H2O = a fatty acid + CoA + H(+)</text>
        <dbReference type="Rhea" id="RHEA:16781"/>
        <dbReference type="ChEBI" id="CHEBI:15377"/>
        <dbReference type="ChEBI" id="CHEBI:15378"/>
        <dbReference type="ChEBI" id="CHEBI:28868"/>
        <dbReference type="ChEBI" id="CHEBI:57287"/>
        <dbReference type="ChEBI" id="CHEBI:77636"/>
        <dbReference type="EC" id="3.1.2.20"/>
    </reaction>
</comment>
<comment type="similarity">
    <text evidence="4">Belongs to the YigI thioesterase family.</text>
</comment>
<dbReference type="SUPFAM" id="SSF54637">
    <property type="entry name" value="Thioesterase/thiol ester dehydrase-isomerase"/>
    <property type="match status" value="1"/>
</dbReference>
<proteinExistence type="inferred from homology"/>
<dbReference type="InterPro" id="IPR006683">
    <property type="entry name" value="Thioestr_dom"/>
</dbReference>
<gene>
    <name evidence="9" type="ORF">SAMN02745775_101218</name>
</gene>
<comment type="catalytic activity">
    <reaction evidence="7">
        <text>a medium-chain fatty acyl-CoA + H2O = a medium-chain fatty acid + CoA + H(+)</text>
        <dbReference type="Rhea" id="RHEA:68184"/>
        <dbReference type="ChEBI" id="CHEBI:15377"/>
        <dbReference type="ChEBI" id="CHEBI:15378"/>
        <dbReference type="ChEBI" id="CHEBI:57287"/>
        <dbReference type="ChEBI" id="CHEBI:59558"/>
        <dbReference type="ChEBI" id="CHEBI:90546"/>
    </reaction>
</comment>
<evidence type="ECO:0000259" key="8">
    <source>
        <dbReference type="Pfam" id="PF03061"/>
    </source>
</evidence>
<dbReference type="AlphaFoldDB" id="A0A1I3XDY7"/>
<dbReference type="PANTHER" id="PTHR43240">
    <property type="entry name" value="1,4-DIHYDROXY-2-NAPHTHOYL-COA THIOESTERASE 1"/>
    <property type="match status" value="1"/>
</dbReference>
<dbReference type="EMBL" id="FOSQ01000001">
    <property type="protein sequence ID" value="SFK17735.1"/>
    <property type="molecule type" value="Genomic_DNA"/>
</dbReference>
<keyword evidence="1" id="KW-0378">Hydrolase</keyword>
<keyword evidence="10" id="KW-1185">Reference proteome</keyword>
<reference evidence="9 10" key="1">
    <citation type="submission" date="2016-10" db="EMBL/GenBank/DDBJ databases">
        <authorList>
            <person name="de Groot N.N."/>
        </authorList>
    </citation>
    <scope>NUCLEOTIDE SEQUENCE [LARGE SCALE GENOMIC DNA]</scope>
    <source>
        <strain evidence="9 10">DSM 19981</strain>
    </source>
</reference>
<evidence type="ECO:0000313" key="9">
    <source>
        <dbReference type="EMBL" id="SFK17735.1"/>
    </source>
</evidence>
<evidence type="ECO:0000256" key="1">
    <source>
        <dbReference type="ARBA" id="ARBA00022801"/>
    </source>
</evidence>
<evidence type="ECO:0000256" key="4">
    <source>
        <dbReference type="ARBA" id="ARBA00038381"/>
    </source>
</evidence>
<protein>
    <recommendedName>
        <fullName evidence="6">Medium/long-chain acyl-CoA thioesterase YigI</fullName>
        <ecNumber evidence="5">3.1.2.20</ecNumber>
    </recommendedName>
</protein>
<dbReference type="Gene3D" id="3.10.129.10">
    <property type="entry name" value="Hotdog Thioesterase"/>
    <property type="match status" value="1"/>
</dbReference>
<evidence type="ECO:0000313" key="10">
    <source>
        <dbReference type="Proteomes" id="UP000199473"/>
    </source>
</evidence>
<dbReference type="STRING" id="1123062.SAMN02745775_101218"/>
<organism evidence="9 10">
    <name type="scientific">Falsiroseomonas stagni DSM 19981</name>
    <dbReference type="NCBI Taxonomy" id="1123062"/>
    <lineage>
        <taxon>Bacteria</taxon>
        <taxon>Pseudomonadati</taxon>
        <taxon>Pseudomonadota</taxon>
        <taxon>Alphaproteobacteria</taxon>
        <taxon>Acetobacterales</taxon>
        <taxon>Roseomonadaceae</taxon>
        <taxon>Falsiroseomonas</taxon>
    </lineage>
</organism>
<comment type="catalytic activity">
    <reaction evidence="3">
        <text>a long-chain fatty acyl-CoA + H2O = a long-chain fatty acid + CoA + H(+)</text>
        <dbReference type="Rhea" id="RHEA:67680"/>
        <dbReference type="ChEBI" id="CHEBI:15377"/>
        <dbReference type="ChEBI" id="CHEBI:15378"/>
        <dbReference type="ChEBI" id="CHEBI:57287"/>
        <dbReference type="ChEBI" id="CHEBI:57560"/>
        <dbReference type="ChEBI" id="CHEBI:83139"/>
    </reaction>
</comment>
<dbReference type="Proteomes" id="UP000199473">
    <property type="component" value="Unassembled WGS sequence"/>
</dbReference>
<dbReference type="EC" id="3.1.2.20" evidence="5"/>
<evidence type="ECO:0000256" key="6">
    <source>
        <dbReference type="ARBA" id="ARBA00040062"/>
    </source>
</evidence>
<dbReference type="InterPro" id="IPR003736">
    <property type="entry name" value="PAAI_dom"/>
</dbReference>
<dbReference type="NCBIfam" id="TIGR00369">
    <property type="entry name" value="unchar_dom_1"/>
    <property type="match status" value="1"/>
</dbReference>
<accession>A0A1I3XDY7</accession>
<name>A0A1I3XDY7_9PROT</name>
<sequence>MRNLDARMVELSAGRCTIECAFRDDLTQHHGLFHAGVVTTIADNACGFAALSLMPEGAEVLSVEFKTSFLRPAAGVAIVARGEVVKPGRTLTFCRADVFARDAAGREVLAATMTATMIAAAPEARATHATLEARATHATPEPR</sequence>
<dbReference type="PANTHER" id="PTHR43240:SF20">
    <property type="entry name" value="MEDIUM_LONG-CHAIN ACYL-COA THIOESTERASE YIGI"/>
    <property type="match status" value="1"/>
</dbReference>
<dbReference type="CDD" id="cd03443">
    <property type="entry name" value="PaaI_thioesterase"/>
    <property type="match status" value="1"/>
</dbReference>